<dbReference type="GO" id="GO:0006270">
    <property type="term" value="P:DNA replication initiation"/>
    <property type="evidence" value="ECO:0007669"/>
    <property type="project" value="TreeGrafter"/>
</dbReference>
<feature type="region of interest" description="Disordered" evidence="6">
    <location>
        <begin position="1"/>
        <end position="30"/>
    </location>
</feature>
<dbReference type="AlphaFoldDB" id="A0A9P7VA61"/>
<keyword evidence="3" id="KW-0235">DNA replication</keyword>
<dbReference type="Proteomes" id="UP000790833">
    <property type="component" value="Unassembled WGS sequence"/>
</dbReference>
<name>A0A9P7VA61_9ASCO</name>
<comment type="similarity">
    <text evidence="2">Belongs to the ORC4 family.</text>
</comment>
<dbReference type="PANTHER" id="PTHR12087">
    <property type="entry name" value="ORIGIN RECOGNITION COMPLEX SUBUNIT 4"/>
    <property type="match status" value="1"/>
</dbReference>
<evidence type="ECO:0000256" key="1">
    <source>
        <dbReference type="ARBA" id="ARBA00004123"/>
    </source>
</evidence>
<reference evidence="8" key="1">
    <citation type="submission" date="2021-03" db="EMBL/GenBank/DDBJ databases">
        <authorList>
            <person name="Palmer J.M."/>
        </authorList>
    </citation>
    <scope>NUCLEOTIDE SEQUENCE</scope>
    <source>
        <strain evidence="8">ARV_011</strain>
    </source>
</reference>
<dbReference type="InterPro" id="IPR027417">
    <property type="entry name" value="P-loop_NTPase"/>
</dbReference>
<dbReference type="FunFam" id="3.40.50.300:FF:001499">
    <property type="entry name" value="Origin recognition complex subunit 4, putative"/>
    <property type="match status" value="1"/>
</dbReference>
<evidence type="ECO:0000256" key="4">
    <source>
        <dbReference type="ARBA" id="ARBA00023125"/>
    </source>
</evidence>
<dbReference type="PANTHER" id="PTHR12087:SF0">
    <property type="entry name" value="ORIGIN RECOGNITION COMPLEX SUBUNIT 4"/>
    <property type="match status" value="1"/>
</dbReference>
<dbReference type="GO" id="GO:0005664">
    <property type="term" value="C:nuclear origin of replication recognition complex"/>
    <property type="evidence" value="ECO:0007669"/>
    <property type="project" value="TreeGrafter"/>
</dbReference>
<dbReference type="InterPro" id="IPR032705">
    <property type="entry name" value="ORC4_C"/>
</dbReference>
<dbReference type="GeneID" id="66118262"/>
<feature type="compositionally biased region" description="Polar residues" evidence="6">
    <location>
        <begin position="92"/>
        <end position="103"/>
    </location>
</feature>
<feature type="domain" description="Origin recognition complex subunit 4 C-terminal" evidence="7">
    <location>
        <begin position="377"/>
        <end position="586"/>
    </location>
</feature>
<dbReference type="GO" id="GO:0003688">
    <property type="term" value="F:DNA replication origin binding"/>
    <property type="evidence" value="ECO:0007669"/>
    <property type="project" value="TreeGrafter"/>
</dbReference>
<proteinExistence type="inferred from homology"/>
<feature type="compositionally biased region" description="Low complexity" evidence="6">
    <location>
        <begin position="66"/>
        <end position="85"/>
    </location>
</feature>
<dbReference type="Gene3D" id="3.40.50.300">
    <property type="entry name" value="P-loop containing nucleotide triphosphate hydrolases"/>
    <property type="match status" value="1"/>
</dbReference>
<evidence type="ECO:0000256" key="2">
    <source>
        <dbReference type="ARBA" id="ARBA00005334"/>
    </source>
</evidence>
<evidence type="ECO:0000256" key="3">
    <source>
        <dbReference type="ARBA" id="ARBA00022705"/>
    </source>
</evidence>
<evidence type="ECO:0000256" key="5">
    <source>
        <dbReference type="ARBA" id="ARBA00023242"/>
    </source>
</evidence>
<dbReference type="OrthoDB" id="343623at2759"/>
<dbReference type="Pfam" id="PF14629">
    <property type="entry name" value="ORC4_C"/>
    <property type="match status" value="1"/>
</dbReference>
<evidence type="ECO:0000313" key="9">
    <source>
        <dbReference type="Proteomes" id="UP000790833"/>
    </source>
</evidence>
<dbReference type="SUPFAM" id="SSF52540">
    <property type="entry name" value="P-loop containing nucleoside triphosphate hydrolases"/>
    <property type="match status" value="1"/>
</dbReference>
<organism evidence="8 9">
    <name type="scientific">Scheffersomyces spartinae</name>
    <dbReference type="NCBI Taxonomy" id="45513"/>
    <lineage>
        <taxon>Eukaryota</taxon>
        <taxon>Fungi</taxon>
        <taxon>Dikarya</taxon>
        <taxon>Ascomycota</taxon>
        <taxon>Saccharomycotina</taxon>
        <taxon>Pichiomycetes</taxon>
        <taxon>Debaryomycetaceae</taxon>
        <taxon>Scheffersomyces</taxon>
    </lineage>
</organism>
<keyword evidence="5" id="KW-0539">Nucleus</keyword>
<dbReference type="EMBL" id="JAHMUF010000008">
    <property type="protein sequence ID" value="KAG7194179.1"/>
    <property type="molecule type" value="Genomic_DNA"/>
</dbReference>
<feature type="region of interest" description="Disordered" evidence="6">
    <location>
        <begin position="46"/>
        <end position="104"/>
    </location>
</feature>
<gene>
    <name evidence="8" type="ORF">KQ657_004888</name>
</gene>
<comment type="subcellular location">
    <subcellularLocation>
        <location evidence="1">Nucleus</location>
    </subcellularLocation>
</comment>
<protein>
    <recommendedName>
        <fullName evidence="7">Origin recognition complex subunit 4 C-terminal domain-containing protein</fullName>
    </recommendedName>
</protein>
<keyword evidence="9" id="KW-1185">Reference proteome</keyword>
<accession>A0A9P7VA61</accession>
<comment type="caution">
    <text evidence="8">The sequence shown here is derived from an EMBL/GenBank/DDBJ whole genome shotgun (WGS) entry which is preliminary data.</text>
</comment>
<evidence type="ECO:0000256" key="6">
    <source>
        <dbReference type="SAM" id="MobiDB-lite"/>
    </source>
</evidence>
<evidence type="ECO:0000259" key="7">
    <source>
        <dbReference type="Pfam" id="PF14629"/>
    </source>
</evidence>
<dbReference type="InterPro" id="IPR016527">
    <property type="entry name" value="ORC4"/>
</dbReference>
<sequence length="599" mass="67778">MGGSETGGSKRHANQYQFERNQIVKKAKSTTETELIQIRKVYETDSSSSDELFNGDHSDEGNIQNDISGGEISLESSSSDISGRSTPIHEPTTISTTSEQQHGVATKLKTTITTATINDDDFNVLKRQVISQLNGRSKFPNLHKSSLANHYHEITKMFEYCVEGGEGHSLLLIGPRASGKSCIVDAALELLADGHVGNSFITVRLNAYMHGDDRVALREIARQLDQNYEIEGGFERWSTSETFTNILKILETNIFKTEQQEEAQEELETNKEYEEDLQMSIIFIIDEFEKFTNNSKQTLLYNLFDMSQYSATPICVVGMSTKVTTREMLEKRVKSRFSQRVISINKPSTIEEFWQDFKLNLIVSEELVQHRLKDIANVYKWNKQIEDLYETSNSPLKKLVLENYFTVKNFKHLANACLPAIVGCHDFKDLHKFENFTLYQKVNDNNNIQNIIGSLSYLETLLVIAAARWVAKSEIPIINFNLAYAEYQAMIKSLNLQNSSAASSNLSAIDSTILASIKVNQKIWSPVVLRNSWETLYKCGILLDSAGVTTNSEGNIITNVNKNKSYTVEENKMIQLDVTLQELNSIFDSSSIFNRFTKL</sequence>
<keyword evidence="4" id="KW-0238">DNA-binding</keyword>
<evidence type="ECO:0000313" key="8">
    <source>
        <dbReference type="EMBL" id="KAG7194179.1"/>
    </source>
</evidence>
<dbReference type="RefSeq" id="XP_043049726.1">
    <property type="nucleotide sequence ID" value="XM_043195553.1"/>
</dbReference>